<organism evidence="2 3">
    <name type="scientific">Jaapia argillacea MUCL 33604</name>
    <dbReference type="NCBI Taxonomy" id="933084"/>
    <lineage>
        <taxon>Eukaryota</taxon>
        <taxon>Fungi</taxon>
        <taxon>Dikarya</taxon>
        <taxon>Basidiomycota</taxon>
        <taxon>Agaricomycotina</taxon>
        <taxon>Agaricomycetes</taxon>
        <taxon>Agaricomycetidae</taxon>
        <taxon>Jaapiales</taxon>
        <taxon>Jaapiaceae</taxon>
        <taxon>Jaapia</taxon>
    </lineage>
</organism>
<dbReference type="EMBL" id="KL197726">
    <property type="protein sequence ID" value="KDQ55276.1"/>
    <property type="molecule type" value="Genomic_DNA"/>
</dbReference>
<evidence type="ECO:0000313" key="2">
    <source>
        <dbReference type="EMBL" id="KDQ55276.1"/>
    </source>
</evidence>
<evidence type="ECO:0000313" key="3">
    <source>
        <dbReference type="Proteomes" id="UP000027265"/>
    </source>
</evidence>
<feature type="compositionally biased region" description="Low complexity" evidence="1">
    <location>
        <begin position="27"/>
        <end position="39"/>
    </location>
</feature>
<feature type="compositionally biased region" description="Polar residues" evidence="1">
    <location>
        <begin position="1"/>
        <end position="26"/>
    </location>
</feature>
<dbReference type="Proteomes" id="UP000027265">
    <property type="component" value="Unassembled WGS sequence"/>
</dbReference>
<accession>A0A067PY63</accession>
<sequence>MFQSTSYRRVPQPTSSHSPSLSTAQISSYSHPHSPSSPSNCAPSWIPSKLFYSLSYQFRSRMSWGTGSYIGECIGDSIRLGCLDSNHFRRNHPTNHPPTPPIIPPLHFITSKNPNPTILAPPPIFPRNLHNPDDTPSHDL</sequence>
<protein>
    <submittedName>
        <fullName evidence="2">Uncharacterized protein</fullName>
    </submittedName>
</protein>
<evidence type="ECO:0000256" key="1">
    <source>
        <dbReference type="SAM" id="MobiDB-lite"/>
    </source>
</evidence>
<name>A0A067PY63_9AGAM</name>
<dbReference type="AlphaFoldDB" id="A0A067PY63"/>
<dbReference type="HOGENOM" id="CLU_1835443_0_0_1"/>
<proteinExistence type="predicted"/>
<reference evidence="3" key="1">
    <citation type="journal article" date="2014" name="Proc. Natl. Acad. Sci. U.S.A.">
        <title>Extensive sampling of basidiomycete genomes demonstrates inadequacy of the white-rot/brown-rot paradigm for wood decay fungi.</title>
        <authorList>
            <person name="Riley R."/>
            <person name="Salamov A.A."/>
            <person name="Brown D.W."/>
            <person name="Nagy L.G."/>
            <person name="Floudas D."/>
            <person name="Held B.W."/>
            <person name="Levasseur A."/>
            <person name="Lombard V."/>
            <person name="Morin E."/>
            <person name="Otillar R."/>
            <person name="Lindquist E.A."/>
            <person name="Sun H."/>
            <person name="LaButti K.M."/>
            <person name="Schmutz J."/>
            <person name="Jabbour D."/>
            <person name="Luo H."/>
            <person name="Baker S.E."/>
            <person name="Pisabarro A.G."/>
            <person name="Walton J.D."/>
            <person name="Blanchette R.A."/>
            <person name="Henrissat B."/>
            <person name="Martin F."/>
            <person name="Cullen D."/>
            <person name="Hibbett D.S."/>
            <person name="Grigoriev I.V."/>
        </authorList>
    </citation>
    <scope>NUCLEOTIDE SEQUENCE [LARGE SCALE GENOMIC DNA]</scope>
    <source>
        <strain evidence="3">MUCL 33604</strain>
    </source>
</reference>
<keyword evidence="3" id="KW-1185">Reference proteome</keyword>
<feature type="region of interest" description="Disordered" evidence="1">
    <location>
        <begin position="1"/>
        <end position="41"/>
    </location>
</feature>
<dbReference type="InParanoid" id="A0A067PY63"/>
<gene>
    <name evidence="2" type="ORF">JAAARDRAFT_37815</name>
</gene>